<dbReference type="GO" id="GO:0030145">
    <property type="term" value="F:manganese ion binding"/>
    <property type="evidence" value="ECO:0007669"/>
    <property type="project" value="UniProtKB-UniRule"/>
</dbReference>
<organism evidence="11 12">
    <name type="scientific">Candidatus Dactylopiibacterium carminicum</name>
    <dbReference type="NCBI Taxonomy" id="857335"/>
    <lineage>
        <taxon>Bacteria</taxon>
        <taxon>Pseudomonadati</taxon>
        <taxon>Pseudomonadota</taxon>
        <taxon>Betaproteobacteria</taxon>
        <taxon>Rhodocyclales</taxon>
        <taxon>Rhodocyclaceae</taxon>
        <taxon>Candidatus Dactylopiibacterium</taxon>
    </lineage>
</organism>
<comment type="similarity">
    <text evidence="1 8">Belongs to the Nudix hydrolase family. NudC subfamily.</text>
</comment>
<reference evidence="11 12" key="2">
    <citation type="submission" date="2017-07" db="EMBL/GenBank/DDBJ databases">
        <title>Candidatus Dactylopiibacterium carminicum, a nitrogen-fixing symbiont of the cochineal insect Dactylopius coccus and Dactylopius opuntiae (Hemiptera: Coccoidea: Dactylopiidae).</title>
        <authorList>
            <person name="Vera A."/>
        </authorList>
    </citation>
    <scope>NUCLEOTIDE SEQUENCE [LARGE SCALE GENOMIC DNA]</scope>
    <source>
        <strain evidence="11 12">NFDCM</strain>
    </source>
</reference>
<dbReference type="InterPro" id="IPR022925">
    <property type="entry name" value="RNA_Hydrolase_NudC"/>
</dbReference>
<comment type="cofactor">
    <cofactor evidence="8">
        <name>Zn(2+)</name>
        <dbReference type="ChEBI" id="CHEBI:29105"/>
    </cofactor>
    <text evidence="8">Binds 1 zinc ion per subunit.</text>
</comment>
<feature type="binding site" evidence="8">
    <location>
        <position position="193"/>
    </location>
    <ligand>
        <name>a divalent metal cation</name>
        <dbReference type="ChEBI" id="CHEBI:60240"/>
        <label>3</label>
    </ligand>
</feature>
<name>A0A272ENN7_9RHOO</name>
<dbReference type="GO" id="GO:0008270">
    <property type="term" value="F:zinc ion binding"/>
    <property type="evidence" value="ECO:0007669"/>
    <property type="project" value="UniProtKB-UniRule"/>
</dbReference>
<dbReference type="EMBL" id="NMRN01000063">
    <property type="protein sequence ID" value="PAS91734.1"/>
    <property type="molecule type" value="Genomic_DNA"/>
</dbReference>
<comment type="catalytic activity">
    <reaction evidence="8">
        <text>NAD(+) + H2O = beta-nicotinamide D-ribonucleotide + AMP + 2 H(+)</text>
        <dbReference type="Rhea" id="RHEA:11800"/>
        <dbReference type="ChEBI" id="CHEBI:14649"/>
        <dbReference type="ChEBI" id="CHEBI:15377"/>
        <dbReference type="ChEBI" id="CHEBI:15378"/>
        <dbReference type="ChEBI" id="CHEBI:57540"/>
        <dbReference type="ChEBI" id="CHEBI:456215"/>
        <dbReference type="EC" id="3.6.1.22"/>
    </reaction>
</comment>
<dbReference type="PROSITE" id="PS51462">
    <property type="entry name" value="NUDIX"/>
    <property type="match status" value="1"/>
</dbReference>
<evidence type="ECO:0000256" key="7">
    <source>
        <dbReference type="ARBA" id="ARBA00023679"/>
    </source>
</evidence>
<dbReference type="InterPro" id="IPR015376">
    <property type="entry name" value="Znr_NADH_PPase"/>
</dbReference>
<dbReference type="CDD" id="cd03429">
    <property type="entry name" value="NUDIX_NADH_pyrophosphatase_Nudt13"/>
    <property type="match status" value="1"/>
</dbReference>
<dbReference type="Gene3D" id="3.90.79.10">
    <property type="entry name" value="Nucleoside Triphosphate Pyrophosphohydrolase"/>
    <property type="match status" value="1"/>
</dbReference>
<keyword evidence="3 8" id="KW-0378">Hydrolase</keyword>
<evidence type="ECO:0000256" key="4">
    <source>
        <dbReference type="ARBA" id="ARBA00022842"/>
    </source>
</evidence>
<feature type="binding site" evidence="8">
    <location>
        <position position="177"/>
    </location>
    <ligand>
        <name>a divalent metal cation</name>
        <dbReference type="ChEBI" id="CHEBI:60240"/>
        <label>1</label>
    </ligand>
</feature>
<dbReference type="SUPFAM" id="SSF55811">
    <property type="entry name" value="Nudix"/>
    <property type="match status" value="2"/>
</dbReference>
<dbReference type="Proteomes" id="UP000216107">
    <property type="component" value="Unassembled WGS sequence"/>
</dbReference>
<dbReference type="InterPro" id="IPR050241">
    <property type="entry name" value="NAD-cap_RNA_hydrolase_NudC"/>
</dbReference>
<dbReference type="HAMAP" id="MF_00297">
    <property type="entry name" value="Nudix_NudC"/>
    <property type="match status" value="1"/>
</dbReference>
<feature type="domain" description="Nudix hydrolase" evidence="9">
    <location>
        <begin position="144"/>
        <end position="267"/>
    </location>
</feature>
<evidence type="ECO:0000256" key="1">
    <source>
        <dbReference type="ARBA" id="ARBA00009595"/>
    </source>
</evidence>
<comment type="catalytic activity">
    <reaction evidence="7">
        <text>a 5'-end NAD(+)-phospho-ribonucleoside in mRNA + H2O = a 5'-end phospho-adenosine-phospho-ribonucleoside in mRNA + beta-nicotinamide D-ribonucleotide + 2 H(+)</text>
        <dbReference type="Rhea" id="RHEA:60876"/>
        <dbReference type="Rhea" id="RHEA-COMP:15698"/>
        <dbReference type="Rhea" id="RHEA-COMP:15719"/>
        <dbReference type="ChEBI" id="CHEBI:14649"/>
        <dbReference type="ChEBI" id="CHEBI:15377"/>
        <dbReference type="ChEBI" id="CHEBI:15378"/>
        <dbReference type="ChEBI" id="CHEBI:144029"/>
        <dbReference type="ChEBI" id="CHEBI:144051"/>
    </reaction>
    <physiologicalReaction direction="left-to-right" evidence="7">
        <dbReference type="Rhea" id="RHEA:60877"/>
    </physiologicalReaction>
</comment>
<dbReference type="GO" id="GO:0000210">
    <property type="term" value="F:NAD+ diphosphatase activity"/>
    <property type="evidence" value="ECO:0007669"/>
    <property type="project" value="UniProtKB-UniRule"/>
</dbReference>
<keyword evidence="2 8" id="KW-0479">Metal-binding</keyword>
<dbReference type="GO" id="GO:0000287">
    <property type="term" value="F:magnesium ion binding"/>
    <property type="evidence" value="ECO:0007669"/>
    <property type="project" value="UniProtKB-UniRule"/>
</dbReference>
<evidence type="ECO:0000256" key="3">
    <source>
        <dbReference type="ARBA" id="ARBA00022801"/>
    </source>
</evidence>
<feature type="binding site" evidence="8">
    <location>
        <position position="143"/>
    </location>
    <ligand>
        <name>substrate</name>
    </ligand>
</feature>
<keyword evidence="4 8" id="KW-0460">Magnesium</keyword>
<protein>
    <recommendedName>
        <fullName evidence="8">NAD-capped RNA hydrolase NudC</fullName>
        <shortName evidence="8">DeNADding enzyme NudC</shortName>
        <ecNumber evidence="8">3.6.1.-</ecNumber>
    </recommendedName>
    <alternativeName>
        <fullName evidence="8">NADH pyrophosphatase</fullName>
        <ecNumber evidence="8">3.6.1.22</ecNumber>
    </alternativeName>
</protein>
<evidence type="ECO:0000256" key="5">
    <source>
        <dbReference type="ARBA" id="ARBA00023027"/>
    </source>
</evidence>
<feature type="binding site" evidence="8">
    <location>
        <begin position="211"/>
        <end position="218"/>
    </location>
    <ligand>
        <name>substrate</name>
    </ligand>
</feature>
<feature type="binding site" evidence="8">
    <location>
        <position position="117"/>
    </location>
    <ligand>
        <name>Zn(2+)</name>
        <dbReference type="ChEBI" id="CHEBI:29105"/>
    </ligand>
</feature>
<accession>A0A272ENN7</accession>
<comment type="caution">
    <text evidence="11">The sequence shown here is derived from an EMBL/GenBank/DDBJ whole genome shotgun (WGS) entry which is preliminary data.</text>
</comment>
<gene>
    <name evidence="8" type="primary">nudC</name>
    <name evidence="10" type="ORF">BGI27_15145</name>
    <name evidence="11" type="ORF">CGU29_14795</name>
</gene>
<keyword evidence="13" id="KW-1185">Reference proteome</keyword>
<dbReference type="GO" id="GO:0005829">
    <property type="term" value="C:cytosol"/>
    <property type="evidence" value="ECO:0007669"/>
    <property type="project" value="TreeGrafter"/>
</dbReference>
<dbReference type="Pfam" id="PF09297">
    <property type="entry name" value="Zn_ribbon_NUD"/>
    <property type="match status" value="1"/>
</dbReference>
<feature type="binding site" evidence="8">
    <location>
        <position position="197"/>
    </location>
    <ligand>
        <name>a divalent metal cation</name>
        <dbReference type="ChEBI" id="CHEBI:60240"/>
        <label>3</label>
    </ligand>
</feature>
<evidence type="ECO:0000313" key="11">
    <source>
        <dbReference type="EMBL" id="PAS91734.1"/>
    </source>
</evidence>
<reference evidence="10 13" key="1">
    <citation type="submission" date="2016-08" db="EMBL/GenBank/DDBJ databases">
        <title>Candidatus Dactylopiibacterium carminicum genome sequence.</title>
        <authorList>
            <person name="Ramirez-Puebla S.T."/>
            <person name="Ormeno-Orrillo E."/>
            <person name="Vera-Ponce De Leon A."/>
            <person name="Luis L."/>
            <person name="Sanchez-Flores A."/>
            <person name="Monica R."/>
            <person name="Martinez-Romero E."/>
        </authorList>
    </citation>
    <scope>NUCLEOTIDE SEQUENCE [LARGE SCALE GENOMIC DNA]</scope>
    <source>
        <strain evidence="10">END1</strain>
    </source>
</reference>
<feature type="binding site" evidence="8">
    <location>
        <position position="197"/>
    </location>
    <ligand>
        <name>a divalent metal cation</name>
        <dbReference type="ChEBI" id="CHEBI:60240"/>
        <label>1</label>
    </ligand>
</feature>
<feature type="binding site" evidence="8">
    <location>
        <position position="135"/>
    </location>
    <ligand>
        <name>Zn(2+)</name>
        <dbReference type="ChEBI" id="CHEBI:29105"/>
    </ligand>
</feature>
<feature type="binding site" evidence="8">
    <location>
        <position position="238"/>
    </location>
    <ligand>
        <name>a divalent metal cation</name>
        <dbReference type="ChEBI" id="CHEBI:60240"/>
        <label>1</label>
    </ligand>
</feature>
<dbReference type="EMBL" id="MDUX01000064">
    <property type="protein sequence ID" value="KAF7598112.1"/>
    <property type="molecule type" value="Genomic_DNA"/>
</dbReference>
<dbReference type="InterPro" id="IPR015797">
    <property type="entry name" value="NUDIX_hydrolase-like_dom_sf"/>
</dbReference>
<proteinExistence type="inferred from homology"/>
<evidence type="ECO:0000256" key="2">
    <source>
        <dbReference type="ARBA" id="ARBA00022723"/>
    </source>
</evidence>
<comment type="subunit">
    <text evidence="8">Homodimer.</text>
</comment>
<feature type="binding site" evidence="8">
    <location>
        <position position="120"/>
    </location>
    <ligand>
        <name>Zn(2+)</name>
        <dbReference type="ChEBI" id="CHEBI:29105"/>
    </ligand>
</feature>
<feature type="binding site" evidence="8">
    <location>
        <position position="260"/>
    </location>
    <ligand>
        <name>substrate</name>
    </ligand>
</feature>
<feature type="binding site" evidence="8">
    <location>
        <position position="138"/>
    </location>
    <ligand>
        <name>Zn(2+)</name>
        <dbReference type="ChEBI" id="CHEBI:29105"/>
    </ligand>
</feature>
<dbReference type="PANTHER" id="PTHR42904">
    <property type="entry name" value="NUDIX HYDROLASE, NUDC SUBFAMILY"/>
    <property type="match status" value="1"/>
</dbReference>
<evidence type="ECO:0000256" key="6">
    <source>
        <dbReference type="ARBA" id="ARBA00023211"/>
    </source>
</evidence>
<dbReference type="GO" id="GO:0006742">
    <property type="term" value="P:NADP+ catabolic process"/>
    <property type="evidence" value="ECO:0007669"/>
    <property type="project" value="TreeGrafter"/>
</dbReference>
<dbReference type="PANTHER" id="PTHR42904:SF6">
    <property type="entry name" value="NAD-CAPPED RNA HYDROLASE NUDT12"/>
    <property type="match status" value="1"/>
</dbReference>
<evidence type="ECO:0000259" key="9">
    <source>
        <dbReference type="PROSITE" id="PS51462"/>
    </source>
</evidence>
<dbReference type="RefSeq" id="WP_095525679.1">
    <property type="nucleotide sequence ID" value="NZ_MDUX01000064.1"/>
</dbReference>
<dbReference type="InterPro" id="IPR049734">
    <property type="entry name" value="NudC-like_C"/>
</dbReference>
<dbReference type="GO" id="GO:0035529">
    <property type="term" value="F:NADH pyrophosphatase activity"/>
    <property type="evidence" value="ECO:0007669"/>
    <property type="project" value="TreeGrafter"/>
</dbReference>
<dbReference type="PROSITE" id="PS00893">
    <property type="entry name" value="NUDIX_BOX"/>
    <property type="match status" value="1"/>
</dbReference>
<keyword evidence="8" id="KW-0862">Zinc</keyword>
<feature type="binding site" evidence="8">
    <location>
        <position position="193"/>
    </location>
    <ligand>
        <name>a divalent metal cation</name>
        <dbReference type="ChEBI" id="CHEBI:60240"/>
        <label>2</label>
    </ligand>
</feature>
<dbReference type="OrthoDB" id="9791656at2"/>
<sequence length="277" mass="30411">MHAPWPAGFLPDLVSASIPSTTLHFAFWGDDLLIDATEGIAQATALATMPPAQALIGIGRFDGDSVSAQRWPVSQPLPGGLRAVSLRQLFGSLPEGHWELAARAKQLLDWDLASRFCGSCGHINELADGEPAKRCPHCGRLEYPRIAPAIMCLVRRGRELLLARSKHFRPGMYSALAGFVESGESVEDCVHREVFEETGLHIRDLRWFASQPWPFPHSLMLAFHAEYAAGEITPQASEIEDAQWFSLDDLPELPAPVSIASRLIQAGIAELQKTKIM</sequence>
<dbReference type="Gene3D" id="3.90.79.20">
    <property type="match status" value="1"/>
</dbReference>
<dbReference type="EC" id="3.6.1.22" evidence="8"/>
<dbReference type="InterPro" id="IPR000086">
    <property type="entry name" value="NUDIX_hydrolase_dom"/>
</dbReference>
<evidence type="ECO:0000256" key="8">
    <source>
        <dbReference type="HAMAP-Rule" id="MF_00297"/>
    </source>
</evidence>
<dbReference type="Proteomes" id="UP000623509">
    <property type="component" value="Unassembled WGS sequence"/>
</dbReference>
<dbReference type="NCBIfam" id="NF001299">
    <property type="entry name" value="PRK00241.1"/>
    <property type="match status" value="1"/>
</dbReference>
<comment type="caution">
    <text evidence="8">Lacks conserved residue(s) required for the propagation of feature annotation.</text>
</comment>
<feature type="binding site" evidence="8">
    <location>
        <position position="130"/>
    </location>
    <ligand>
        <name>substrate</name>
    </ligand>
</feature>
<feature type="short sequence motif" description="Nudix box" evidence="8">
    <location>
        <begin position="178"/>
        <end position="199"/>
    </location>
</feature>
<keyword evidence="5 8" id="KW-0520">NAD</keyword>
<dbReference type="EC" id="3.6.1.-" evidence="8"/>
<evidence type="ECO:0000313" key="10">
    <source>
        <dbReference type="EMBL" id="KAF7598112.1"/>
    </source>
</evidence>
<dbReference type="InterPro" id="IPR020084">
    <property type="entry name" value="NUDIX_hydrolase_CS"/>
</dbReference>
<dbReference type="Pfam" id="PF00293">
    <property type="entry name" value="NUDIX"/>
    <property type="match status" value="1"/>
</dbReference>
<evidence type="ECO:0000313" key="12">
    <source>
        <dbReference type="Proteomes" id="UP000216107"/>
    </source>
</evidence>
<feature type="binding site" evidence="8">
    <location>
        <position position="238"/>
    </location>
    <ligand>
        <name>a divalent metal cation</name>
        <dbReference type="ChEBI" id="CHEBI:60240"/>
        <label>3</label>
    </ligand>
</feature>
<evidence type="ECO:0000313" key="13">
    <source>
        <dbReference type="Proteomes" id="UP000623509"/>
    </source>
</evidence>
<keyword evidence="6 8" id="KW-0464">Manganese</keyword>
<dbReference type="InterPro" id="IPR015375">
    <property type="entry name" value="NADH_PPase-like_N"/>
</dbReference>
<dbReference type="Pfam" id="PF09296">
    <property type="entry name" value="NUDIX-like"/>
    <property type="match status" value="1"/>
</dbReference>
<comment type="cofactor">
    <cofactor evidence="8">
        <name>Mg(2+)</name>
        <dbReference type="ChEBI" id="CHEBI:18420"/>
    </cofactor>
    <cofactor evidence="8">
        <name>Mn(2+)</name>
        <dbReference type="ChEBI" id="CHEBI:29035"/>
    </cofactor>
    <text evidence="8">Divalent metal cations. Mg(2+) or Mn(2+).</text>
</comment>
<dbReference type="AlphaFoldDB" id="A0A272ENN7"/>
<comment type="function">
    <text evidence="8">mRNA decapping enzyme that specifically removes the nicotinamide adenine dinucleotide (NAD) cap from a subset of mRNAs by hydrolyzing the diphosphate linkage to produce nicotinamide mononucleotide (NMN) and 5' monophosphate mRNA. The NAD-cap is present at the 5'-end of some mRNAs and stabilizes RNA against 5'-processing. Has preference for mRNAs with a 5'-end purine. Catalyzes the hydrolysis of a broad range of dinucleotide pyrophosphates.</text>
</comment>
<feature type="binding site" evidence="8">
    <location>
        <position position="87"/>
    </location>
    <ligand>
        <name>substrate</name>
    </ligand>
</feature>
<comment type="catalytic activity">
    <reaction evidence="8">
        <text>NADH + H2O = reduced beta-nicotinamide D-ribonucleotide + AMP + 2 H(+)</text>
        <dbReference type="Rhea" id="RHEA:48868"/>
        <dbReference type="ChEBI" id="CHEBI:15377"/>
        <dbReference type="ChEBI" id="CHEBI:15378"/>
        <dbReference type="ChEBI" id="CHEBI:57945"/>
        <dbReference type="ChEBI" id="CHEBI:90832"/>
        <dbReference type="ChEBI" id="CHEBI:456215"/>
        <dbReference type="EC" id="3.6.1.22"/>
    </reaction>
</comment>
<dbReference type="GO" id="GO:0019677">
    <property type="term" value="P:NAD+ catabolic process"/>
    <property type="evidence" value="ECO:0007669"/>
    <property type="project" value="TreeGrafter"/>
</dbReference>